<organism evidence="4 5">
    <name type="scientific">Candidatus Ordinivivax streblomastigis</name>
    <dbReference type="NCBI Taxonomy" id="2540710"/>
    <lineage>
        <taxon>Bacteria</taxon>
        <taxon>Pseudomonadati</taxon>
        <taxon>Bacteroidota</taxon>
        <taxon>Bacteroidia</taxon>
        <taxon>Bacteroidales</taxon>
        <taxon>Candidatus Ordinivivax</taxon>
    </lineage>
</organism>
<comment type="caution">
    <text evidence="4">The sequence shown here is derived from an EMBL/GenBank/DDBJ whole genome shotgun (WGS) entry which is preliminary data.</text>
</comment>
<dbReference type="Pfam" id="PF00106">
    <property type="entry name" value="adh_short"/>
    <property type="match status" value="1"/>
</dbReference>
<dbReference type="Gene3D" id="3.40.50.720">
    <property type="entry name" value="NAD(P)-binding Rossmann-like Domain"/>
    <property type="match status" value="1"/>
</dbReference>
<dbReference type="InterPro" id="IPR002347">
    <property type="entry name" value="SDR_fam"/>
</dbReference>
<dbReference type="SUPFAM" id="SSF51735">
    <property type="entry name" value="NAD(P)-binding Rossmann-fold domains"/>
    <property type="match status" value="1"/>
</dbReference>
<dbReference type="GO" id="GO:0016491">
    <property type="term" value="F:oxidoreductase activity"/>
    <property type="evidence" value="ECO:0007669"/>
    <property type="project" value="UniProtKB-KW"/>
</dbReference>
<comment type="similarity">
    <text evidence="1 3">Belongs to the short-chain dehydrogenases/reductases (SDR) family.</text>
</comment>
<accession>A0A5M8NWK0</accession>
<name>A0A5M8NWK0_9BACT</name>
<dbReference type="EC" id="1.-.-.-" evidence="4"/>
<sequence length="201" mass="21805">MNVKNKTIVVTGGGNGVGRKLVLRLLVEGANVVAVDINEQGLQETVNLAGDKQPFLTTHVVDITDRAAVEAFAEWIIAKYDEIDGLINNAGIIQPFTKVNDLDYGTITRVFNVNFFGTLYMIKAFLPHFLTRPEAHIVNVSRMGGIVPTPGESIYCASKAAVKQLTEGLRAELRNTKVGITLIVPGSNGNGHQIQFGCRKD</sequence>
<dbReference type="AlphaFoldDB" id="A0A5M8NWK0"/>
<dbReference type="CDD" id="cd05233">
    <property type="entry name" value="SDR_c"/>
    <property type="match status" value="1"/>
</dbReference>
<evidence type="ECO:0000313" key="4">
    <source>
        <dbReference type="EMBL" id="KAA6300777.1"/>
    </source>
</evidence>
<dbReference type="Proteomes" id="UP000324575">
    <property type="component" value="Unassembled WGS sequence"/>
</dbReference>
<evidence type="ECO:0000256" key="1">
    <source>
        <dbReference type="ARBA" id="ARBA00006484"/>
    </source>
</evidence>
<dbReference type="PANTHER" id="PTHR43391:SF82">
    <property type="entry name" value="OXIDOREDUCTASE SADH-RELATED"/>
    <property type="match status" value="1"/>
</dbReference>
<evidence type="ECO:0000256" key="3">
    <source>
        <dbReference type="RuleBase" id="RU000363"/>
    </source>
</evidence>
<dbReference type="PRINTS" id="PR00080">
    <property type="entry name" value="SDRFAMILY"/>
</dbReference>
<dbReference type="PANTHER" id="PTHR43391">
    <property type="entry name" value="RETINOL DEHYDROGENASE-RELATED"/>
    <property type="match status" value="1"/>
</dbReference>
<proteinExistence type="inferred from homology"/>
<evidence type="ECO:0000256" key="2">
    <source>
        <dbReference type="ARBA" id="ARBA00023002"/>
    </source>
</evidence>
<reference evidence="4 5" key="1">
    <citation type="submission" date="2019-03" db="EMBL/GenBank/DDBJ databases">
        <title>Single cell metagenomics reveals metabolic interactions within the superorganism composed of flagellate Streblomastix strix and complex community of Bacteroidetes bacteria on its surface.</title>
        <authorList>
            <person name="Treitli S.C."/>
            <person name="Kolisko M."/>
            <person name="Husnik F."/>
            <person name="Keeling P."/>
            <person name="Hampl V."/>
        </authorList>
    </citation>
    <scope>NUCLEOTIDE SEQUENCE [LARGE SCALE GENOMIC DNA]</scope>
    <source>
        <strain evidence="4">St1</strain>
    </source>
</reference>
<gene>
    <name evidence="4" type="ORF">EZS26_003079</name>
</gene>
<keyword evidence="2 4" id="KW-0560">Oxidoreductase</keyword>
<evidence type="ECO:0000313" key="5">
    <source>
        <dbReference type="Proteomes" id="UP000324575"/>
    </source>
</evidence>
<protein>
    <submittedName>
        <fullName evidence="4">Putative oxidoreductase SadH</fullName>
        <ecNumber evidence="4">1.-.-.-</ecNumber>
    </submittedName>
</protein>
<dbReference type="PRINTS" id="PR00081">
    <property type="entry name" value="GDHRDH"/>
</dbReference>
<dbReference type="InterPro" id="IPR036291">
    <property type="entry name" value="NAD(P)-bd_dom_sf"/>
</dbReference>
<dbReference type="EMBL" id="SNRX01000049">
    <property type="protein sequence ID" value="KAA6300777.1"/>
    <property type="molecule type" value="Genomic_DNA"/>
</dbReference>